<dbReference type="AlphaFoldDB" id="A0A449A636"/>
<dbReference type="RefSeq" id="WP_129720055.1">
    <property type="nucleotide sequence ID" value="NZ_LR214951.1"/>
</dbReference>
<evidence type="ECO:0000313" key="3">
    <source>
        <dbReference type="Proteomes" id="UP000289440"/>
    </source>
</evidence>
<feature type="transmembrane region" description="Helical" evidence="1">
    <location>
        <begin position="143"/>
        <end position="161"/>
    </location>
</feature>
<protein>
    <submittedName>
        <fullName evidence="2">Uncharacterized protein</fullName>
    </submittedName>
</protein>
<dbReference type="NCBIfam" id="NF045846">
    <property type="entry name" value="MSC0882_dom"/>
    <property type="match status" value="1"/>
</dbReference>
<accession>A0A449A636</accession>
<keyword evidence="1" id="KW-0812">Transmembrane</keyword>
<feature type="transmembrane region" description="Helical" evidence="1">
    <location>
        <begin position="236"/>
        <end position="259"/>
    </location>
</feature>
<keyword evidence="1" id="KW-0472">Membrane</keyword>
<dbReference type="InterPro" id="IPR059214">
    <property type="entry name" value="MSC_0882-like"/>
</dbReference>
<sequence length="265" mass="31564">MNIKPLNSETTENEINAPEIKKEENLDLKTDEALKVFHNEKGFLLFRIIIYLFLFIIISILVVLISTNQFKAMKITKLDFHWSWLILPIIGLTFLFIKLISCFFTLFELNRGIKKFKATANQDAALVMIKIYKKLIFSQVHHNWWAFIVSFYTTIITLIIYGLSKWKLTQEIINNSIPSWVYFYTIIGCILGSIFIIWLIFTIIRKKRIIDISHYFGLKISQFDSFDKQKNQLNRLYLKWFILTFLFLLFLPFLILLIIKKVRKK</sequence>
<dbReference type="KEGG" id="mnu:NCTC10166_00661"/>
<dbReference type="OrthoDB" id="397874at2"/>
<organism evidence="2 3">
    <name type="scientific">Mesomycoplasma neurolyticum</name>
    <dbReference type="NCBI Taxonomy" id="2120"/>
    <lineage>
        <taxon>Bacteria</taxon>
        <taxon>Bacillati</taxon>
        <taxon>Mycoplasmatota</taxon>
        <taxon>Mycoplasmoidales</taxon>
        <taxon>Metamycoplasmataceae</taxon>
        <taxon>Mesomycoplasma</taxon>
    </lineage>
</organism>
<evidence type="ECO:0000313" key="2">
    <source>
        <dbReference type="EMBL" id="VEU59682.1"/>
    </source>
</evidence>
<gene>
    <name evidence="2" type="ORF">NCTC10166_00661</name>
</gene>
<keyword evidence="3" id="KW-1185">Reference proteome</keyword>
<proteinExistence type="predicted"/>
<dbReference type="EMBL" id="LR214951">
    <property type="protein sequence ID" value="VEU59682.1"/>
    <property type="molecule type" value="Genomic_DNA"/>
</dbReference>
<name>A0A449A636_9BACT</name>
<keyword evidence="1" id="KW-1133">Transmembrane helix</keyword>
<feature type="transmembrane region" description="Helical" evidence="1">
    <location>
        <begin position="44"/>
        <end position="65"/>
    </location>
</feature>
<feature type="transmembrane region" description="Helical" evidence="1">
    <location>
        <begin position="181"/>
        <end position="204"/>
    </location>
</feature>
<reference evidence="2 3" key="1">
    <citation type="submission" date="2019-01" db="EMBL/GenBank/DDBJ databases">
        <authorList>
            <consortium name="Pathogen Informatics"/>
        </authorList>
    </citation>
    <scope>NUCLEOTIDE SEQUENCE [LARGE SCALE GENOMIC DNA]</scope>
    <source>
        <strain evidence="2 3">NCTC10166</strain>
    </source>
</reference>
<feature type="transmembrane region" description="Helical" evidence="1">
    <location>
        <begin position="85"/>
        <end position="107"/>
    </location>
</feature>
<dbReference type="Proteomes" id="UP000289440">
    <property type="component" value="Chromosome"/>
</dbReference>
<evidence type="ECO:0000256" key="1">
    <source>
        <dbReference type="SAM" id="Phobius"/>
    </source>
</evidence>